<comment type="caution">
    <text evidence="2">The sequence shown here is derived from an EMBL/GenBank/DDBJ whole genome shotgun (WGS) entry which is preliminary data.</text>
</comment>
<accession>A0A1F6MD66</accession>
<evidence type="ECO:0000256" key="1">
    <source>
        <dbReference type="SAM" id="MobiDB-lite"/>
    </source>
</evidence>
<name>A0A1F6MD66_9BACT</name>
<dbReference type="Proteomes" id="UP000177457">
    <property type="component" value="Unassembled WGS sequence"/>
</dbReference>
<protein>
    <submittedName>
        <fullName evidence="2">Uncharacterized protein</fullName>
    </submittedName>
</protein>
<dbReference type="EMBL" id="MFQE01000076">
    <property type="protein sequence ID" value="OGH69569.1"/>
    <property type="molecule type" value="Genomic_DNA"/>
</dbReference>
<feature type="region of interest" description="Disordered" evidence="1">
    <location>
        <begin position="29"/>
        <end position="54"/>
    </location>
</feature>
<gene>
    <name evidence="2" type="ORF">A3C90_02520</name>
</gene>
<evidence type="ECO:0000313" key="3">
    <source>
        <dbReference type="Proteomes" id="UP000177457"/>
    </source>
</evidence>
<reference evidence="2 3" key="1">
    <citation type="journal article" date="2016" name="Nat. Commun.">
        <title>Thousands of microbial genomes shed light on interconnected biogeochemical processes in an aquifer system.</title>
        <authorList>
            <person name="Anantharaman K."/>
            <person name="Brown C.T."/>
            <person name="Hug L.A."/>
            <person name="Sharon I."/>
            <person name="Castelle C.J."/>
            <person name="Probst A.J."/>
            <person name="Thomas B.C."/>
            <person name="Singh A."/>
            <person name="Wilkins M.J."/>
            <person name="Karaoz U."/>
            <person name="Brodie E.L."/>
            <person name="Williams K.H."/>
            <person name="Hubbard S.S."/>
            <person name="Banfield J.F."/>
        </authorList>
    </citation>
    <scope>NUCLEOTIDE SEQUENCE [LARGE SCALE GENOMIC DNA]</scope>
</reference>
<dbReference type="AlphaFoldDB" id="A0A1F6MD66"/>
<organism evidence="2 3">
    <name type="scientific">Candidatus Magasanikbacteria bacterium RIFCSPHIGHO2_02_FULL_51_14</name>
    <dbReference type="NCBI Taxonomy" id="1798683"/>
    <lineage>
        <taxon>Bacteria</taxon>
        <taxon>Candidatus Magasanikiibacteriota</taxon>
    </lineage>
</organism>
<sequence length="81" mass="8273">MALGVHMPDVIAELLHSNVSVLDDAAHVPKEPVNPNMSLHVPDGSGGHSGTSALNGITAVQDGFPELHGGVSGIASHKYVD</sequence>
<evidence type="ECO:0000313" key="2">
    <source>
        <dbReference type="EMBL" id="OGH69569.1"/>
    </source>
</evidence>
<proteinExistence type="predicted"/>